<dbReference type="PANTHER" id="PTHR14440">
    <property type="entry name" value="DNA-DIRECTED RNA POLYMERASE I SUBUNIT RPA49"/>
    <property type="match status" value="1"/>
</dbReference>
<evidence type="ECO:0000256" key="3">
    <source>
        <dbReference type="ARBA" id="ARBA00022478"/>
    </source>
</evidence>
<dbReference type="AlphaFoldDB" id="A0AAV8WG82"/>
<dbReference type="Proteomes" id="UP001159042">
    <property type="component" value="Unassembled WGS sequence"/>
</dbReference>
<evidence type="ECO:0000313" key="8">
    <source>
        <dbReference type="Proteomes" id="UP001159042"/>
    </source>
</evidence>
<dbReference type="GO" id="GO:0003677">
    <property type="term" value="F:DNA binding"/>
    <property type="evidence" value="ECO:0007669"/>
    <property type="project" value="InterPro"/>
</dbReference>
<comment type="subcellular location">
    <subcellularLocation>
        <location evidence="1">Nucleus</location>
        <location evidence="1">Nucleolus</location>
    </subcellularLocation>
</comment>
<evidence type="ECO:0000313" key="7">
    <source>
        <dbReference type="EMBL" id="KAJ8925362.1"/>
    </source>
</evidence>
<name>A0AAV8WG82_9CUCU</name>
<organism evidence="7 8">
    <name type="scientific">Exocentrus adspersus</name>
    <dbReference type="NCBI Taxonomy" id="1586481"/>
    <lineage>
        <taxon>Eukaryota</taxon>
        <taxon>Metazoa</taxon>
        <taxon>Ecdysozoa</taxon>
        <taxon>Arthropoda</taxon>
        <taxon>Hexapoda</taxon>
        <taxon>Insecta</taxon>
        <taxon>Pterygota</taxon>
        <taxon>Neoptera</taxon>
        <taxon>Endopterygota</taxon>
        <taxon>Coleoptera</taxon>
        <taxon>Polyphaga</taxon>
        <taxon>Cucujiformia</taxon>
        <taxon>Chrysomeloidea</taxon>
        <taxon>Cerambycidae</taxon>
        <taxon>Lamiinae</taxon>
        <taxon>Acanthocinini</taxon>
        <taxon>Exocentrus</taxon>
    </lineage>
</organism>
<dbReference type="InterPro" id="IPR009668">
    <property type="entry name" value="RNA_pol-assoc_fac_A49-like"/>
</dbReference>
<proteinExistence type="inferred from homology"/>
<feature type="coiled-coil region" evidence="6">
    <location>
        <begin position="136"/>
        <end position="163"/>
    </location>
</feature>
<sequence>MDILCFFHKMPIIKKVITKNEDSRAVVVDFQNGKIKSQECDNLESSLYRSEDGKRIAGVTNGSLLYTGLIDTDNDLYNNFLLVHNKVTGKVRLIQVDCCTVSACLDKKNNNIMDVSEASASNSITELNKQFGSKRSKRSTEQRERLNMDINTVKEQLEETVSNIKIDETDTVSTAPSENDNVYRPKINRDASTVDQVYNLEDIVPMSVLNTLSEEAVEIIEDADLTKNSLAPFISKSISEILEYAPDELKIHRITIFLYINYLIKFMNTPVKNFTKKFILCDRSPQVNNHILDNYSIITASHNRTRPLTMKDKVLCSILVLAALAMDYEVNIEALAKDFKIGIKKAMEVSRVLAFSPSAKNKNVVTLKLPLPEPVSFSLKRKRR</sequence>
<comment type="caution">
    <text evidence="7">The sequence shown here is derived from an EMBL/GenBank/DDBJ whole genome shotgun (WGS) entry which is preliminary data.</text>
</comment>
<dbReference type="GO" id="GO:0000428">
    <property type="term" value="C:DNA-directed RNA polymerase complex"/>
    <property type="evidence" value="ECO:0007669"/>
    <property type="project" value="UniProtKB-KW"/>
</dbReference>
<evidence type="ECO:0000256" key="6">
    <source>
        <dbReference type="SAM" id="Coils"/>
    </source>
</evidence>
<keyword evidence="8" id="KW-1185">Reference proteome</keyword>
<protein>
    <recommendedName>
        <fullName evidence="9">DNA-directed RNA polymerase I subunit RPA49</fullName>
    </recommendedName>
</protein>
<evidence type="ECO:0000256" key="2">
    <source>
        <dbReference type="ARBA" id="ARBA00009430"/>
    </source>
</evidence>
<reference evidence="7 8" key="1">
    <citation type="journal article" date="2023" name="Insect Mol. Biol.">
        <title>Genome sequencing provides insights into the evolution of gene families encoding plant cell wall-degrading enzymes in longhorned beetles.</title>
        <authorList>
            <person name="Shin N.R."/>
            <person name="Okamura Y."/>
            <person name="Kirsch R."/>
            <person name="Pauchet Y."/>
        </authorList>
    </citation>
    <scope>NUCLEOTIDE SEQUENCE [LARGE SCALE GENOMIC DNA]</scope>
    <source>
        <strain evidence="7">EAD_L_NR</strain>
    </source>
</reference>
<keyword evidence="6" id="KW-0175">Coiled coil</keyword>
<keyword evidence="5" id="KW-0539">Nucleus</keyword>
<dbReference type="EMBL" id="JANEYG010000001">
    <property type="protein sequence ID" value="KAJ8925362.1"/>
    <property type="molecule type" value="Genomic_DNA"/>
</dbReference>
<evidence type="ECO:0008006" key="9">
    <source>
        <dbReference type="Google" id="ProtNLM"/>
    </source>
</evidence>
<accession>A0AAV8WG82</accession>
<comment type="similarity">
    <text evidence="2">Belongs to the eukaryotic RPA49/POLR1E RNA polymerase subunit family.</text>
</comment>
<evidence type="ECO:0000256" key="1">
    <source>
        <dbReference type="ARBA" id="ARBA00004604"/>
    </source>
</evidence>
<keyword evidence="3" id="KW-0240">DNA-directed RNA polymerase</keyword>
<evidence type="ECO:0000256" key="5">
    <source>
        <dbReference type="ARBA" id="ARBA00023242"/>
    </source>
</evidence>
<dbReference type="GO" id="GO:0005730">
    <property type="term" value="C:nucleolus"/>
    <property type="evidence" value="ECO:0007669"/>
    <property type="project" value="UniProtKB-SubCell"/>
</dbReference>
<dbReference type="GO" id="GO:0006351">
    <property type="term" value="P:DNA-templated transcription"/>
    <property type="evidence" value="ECO:0007669"/>
    <property type="project" value="InterPro"/>
</dbReference>
<evidence type="ECO:0000256" key="4">
    <source>
        <dbReference type="ARBA" id="ARBA00023163"/>
    </source>
</evidence>
<gene>
    <name evidence="7" type="ORF">NQ315_009192</name>
</gene>
<keyword evidence="4" id="KW-0804">Transcription</keyword>
<dbReference type="Pfam" id="PF06870">
    <property type="entry name" value="RNA_pol_I_A49"/>
    <property type="match status" value="1"/>
</dbReference>